<accession>C1EDP0</accession>
<keyword evidence="2" id="KW-0472">Membrane</keyword>
<organism evidence="3 4">
    <name type="scientific">Micromonas commoda (strain RCC299 / NOUM17 / CCMP2709)</name>
    <name type="common">Picoplanktonic green alga</name>
    <dbReference type="NCBI Taxonomy" id="296587"/>
    <lineage>
        <taxon>Eukaryota</taxon>
        <taxon>Viridiplantae</taxon>
        <taxon>Chlorophyta</taxon>
        <taxon>Mamiellophyceae</taxon>
        <taxon>Mamiellales</taxon>
        <taxon>Mamiellaceae</taxon>
        <taxon>Micromonas</taxon>
    </lineage>
</organism>
<dbReference type="InParanoid" id="C1EDP0"/>
<name>C1EDP0_MICCC</name>
<dbReference type="OrthoDB" id="10656789at2759"/>
<dbReference type="KEGG" id="mis:MICPUN_62339"/>
<dbReference type="RefSeq" id="XP_002505143.1">
    <property type="nucleotide sequence ID" value="XM_002505097.1"/>
</dbReference>
<dbReference type="EMBL" id="CP001330">
    <property type="protein sequence ID" value="ACO66401.1"/>
    <property type="molecule type" value="Genomic_DNA"/>
</dbReference>
<dbReference type="GeneID" id="8247565"/>
<gene>
    <name evidence="3" type="ORF">MICPUN_62339</name>
</gene>
<proteinExistence type="predicted"/>
<evidence type="ECO:0000313" key="3">
    <source>
        <dbReference type="EMBL" id="ACO66401.1"/>
    </source>
</evidence>
<feature type="transmembrane region" description="Helical" evidence="2">
    <location>
        <begin position="44"/>
        <end position="63"/>
    </location>
</feature>
<sequence length="130" mass="14167">MPGSGPRGMRPTARGKKRSRRSHDPFELWMGKLDRWVDKNPMKANALTGVILGLAVYVFWAMFGESLTSLYAKHLGPSLDPLLVKHVVPHYITVRDVVVDAARKTGLDKVGGFLSAVAAKAAALSQAKEL</sequence>
<evidence type="ECO:0000256" key="1">
    <source>
        <dbReference type="SAM" id="MobiDB-lite"/>
    </source>
</evidence>
<reference evidence="3 4" key="1">
    <citation type="journal article" date="2009" name="Science">
        <title>Green evolution and dynamic adaptations revealed by genomes of the marine picoeukaryotes Micromonas.</title>
        <authorList>
            <person name="Worden A.Z."/>
            <person name="Lee J.H."/>
            <person name="Mock T."/>
            <person name="Rouze P."/>
            <person name="Simmons M.P."/>
            <person name="Aerts A.L."/>
            <person name="Allen A.E."/>
            <person name="Cuvelier M.L."/>
            <person name="Derelle E."/>
            <person name="Everett M.V."/>
            <person name="Foulon E."/>
            <person name="Grimwood J."/>
            <person name="Gundlach H."/>
            <person name="Henrissat B."/>
            <person name="Napoli C."/>
            <person name="McDonald S.M."/>
            <person name="Parker M.S."/>
            <person name="Rombauts S."/>
            <person name="Salamov A."/>
            <person name="Von Dassow P."/>
            <person name="Badger J.H."/>
            <person name="Coutinho P.M."/>
            <person name="Demir E."/>
            <person name="Dubchak I."/>
            <person name="Gentemann C."/>
            <person name="Eikrem W."/>
            <person name="Gready J.E."/>
            <person name="John U."/>
            <person name="Lanier W."/>
            <person name="Lindquist E.A."/>
            <person name="Lucas S."/>
            <person name="Mayer K.F."/>
            <person name="Moreau H."/>
            <person name="Not F."/>
            <person name="Otillar R."/>
            <person name="Panaud O."/>
            <person name="Pangilinan J."/>
            <person name="Paulsen I."/>
            <person name="Piegu B."/>
            <person name="Poliakov A."/>
            <person name="Robbens S."/>
            <person name="Schmutz J."/>
            <person name="Toulza E."/>
            <person name="Wyss T."/>
            <person name="Zelensky A."/>
            <person name="Zhou K."/>
            <person name="Armbrust E.V."/>
            <person name="Bhattacharya D."/>
            <person name="Goodenough U.W."/>
            <person name="Van de Peer Y."/>
            <person name="Grigoriev I.V."/>
        </authorList>
    </citation>
    <scope>NUCLEOTIDE SEQUENCE [LARGE SCALE GENOMIC DNA]</scope>
    <source>
        <strain evidence="4">RCC299 / NOUM17</strain>
    </source>
</reference>
<dbReference type="Proteomes" id="UP000002009">
    <property type="component" value="Chromosome 11"/>
</dbReference>
<dbReference type="AlphaFoldDB" id="C1EDP0"/>
<keyword evidence="2" id="KW-1133">Transmembrane helix</keyword>
<dbReference type="OMA" id="WAMFGES"/>
<evidence type="ECO:0000313" key="4">
    <source>
        <dbReference type="Proteomes" id="UP000002009"/>
    </source>
</evidence>
<protein>
    <submittedName>
        <fullName evidence="3">Uncharacterized protein</fullName>
    </submittedName>
</protein>
<keyword evidence="2" id="KW-0812">Transmembrane</keyword>
<evidence type="ECO:0000256" key="2">
    <source>
        <dbReference type="SAM" id="Phobius"/>
    </source>
</evidence>
<feature type="region of interest" description="Disordered" evidence="1">
    <location>
        <begin position="1"/>
        <end position="22"/>
    </location>
</feature>
<keyword evidence="4" id="KW-1185">Reference proteome</keyword>